<dbReference type="EMBL" id="BAABIE010000015">
    <property type="protein sequence ID" value="GAA4755539.1"/>
    <property type="molecule type" value="Genomic_DNA"/>
</dbReference>
<keyword evidence="2" id="KW-1185">Reference proteome</keyword>
<gene>
    <name evidence="1" type="ORF">GCM10023217_29050</name>
</gene>
<reference evidence="2" key="1">
    <citation type="journal article" date="2019" name="Int. J. Syst. Evol. Microbiol.">
        <title>The Global Catalogue of Microorganisms (GCM) 10K type strain sequencing project: providing services to taxonomists for standard genome sequencing and annotation.</title>
        <authorList>
            <consortium name="The Broad Institute Genomics Platform"/>
            <consortium name="The Broad Institute Genome Sequencing Center for Infectious Disease"/>
            <person name="Wu L."/>
            <person name="Ma J."/>
        </authorList>
    </citation>
    <scope>NUCLEOTIDE SEQUENCE [LARGE SCALE GENOMIC DNA]</scope>
    <source>
        <strain evidence="2">JCM 18077</strain>
    </source>
</reference>
<protein>
    <recommendedName>
        <fullName evidence="3">DNA-3-methyladenine glycosylase 2 family protein</fullName>
    </recommendedName>
</protein>
<evidence type="ECO:0008006" key="3">
    <source>
        <dbReference type="Google" id="ProtNLM"/>
    </source>
</evidence>
<accession>A0ABP8ZG66</accession>
<sequence length="133" mass="14518">MERRWRPPEPLDVDATLRVHRHGGRDPAYRRAPDGSVWRASYTPDGPGTVTVVMRAGEVAARAWGPGAGWLLDRFPDSLGAQDDPDSLPIDTPVLAQLAARARGLRIGRSDRVWEALASIFHRGDVLACAVSD</sequence>
<evidence type="ECO:0000313" key="2">
    <source>
        <dbReference type="Proteomes" id="UP001500822"/>
    </source>
</evidence>
<name>A0ABP8ZG66_9ACTN</name>
<organism evidence="1 2">
    <name type="scientific">Gordonia alkaliphila</name>
    <dbReference type="NCBI Taxonomy" id="1053547"/>
    <lineage>
        <taxon>Bacteria</taxon>
        <taxon>Bacillati</taxon>
        <taxon>Actinomycetota</taxon>
        <taxon>Actinomycetes</taxon>
        <taxon>Mycobacteriales</taxon>
        <taxon>Gordoniaceae</taxon>
        <taxon>Gordonia</taxon>
    </lineage>
</organism>
<evidence type="ECO:0000313" key="1">
    <source>
        <dbReference type="EMBL" id="GAA4755539.1"/>
    </source>
</evidence>
<proteinExistence type="predicted"/>
<comment type="caution">
    <text evidence="1">The sequence shown here is derived from an EMBL/GenBank/DDBJ whole genome shotgun (WGS) entry which is preliminary data.</text>
</comment>
<dbReference type="Proteomes" id="UP001500822">
    <property type="component" value="Unassembled WGS sequence"/>
</dbReference>
<dbReference type="RefSeq" id="WP_345314052.1">
    <property type="nucleotide sequence ID" value="NZ_BAABIE010000015.1"/>
</dbReference>